<reference evidence="1 2" key="1">
    <citation type="submission" date="2019-04" db="EMBL/GenBank/DDBJ databases">
        <authorList>
            <person name="Li M."/>
            <person name="Gao C."/>
        </authorList>
    </citation>
    <scope>NUCLEOTIDE SEQUENCE [LARGE SCALE GENOMIC DNA]</scope>
    <source>
        <strain evidence="1 2">BGMRC 2031</strain>
    </source>
</reference>
<protein>
    <submittedName>
        <fullName evidence="1">Type VI secretion system lipoprotein TssJ</fullName>
    </submittedName>
</protein>
<proteinExistence type="predicted"/>
<sequence>MARTTMLISLTSFLAGHRRRLSLIAALMLTGCAADPPPSHVLELTIPGPANQGAPLKMRIFFLSDQTAFLSADYPALQDGGNTFLAGALLDTRDFFLLPDERTRRLSLVIPPAAKFLGLFAEYKNMTHRRWRVIWPAEIARPSFWHRLLPAGASRPAGKRIAVTPDGLKCETSSHDGCGVSAEQAENS</sequence>
<evidence type="ECO:0000313" key="2">
    <source>
        <dbReference type="Proteomes" id="UP000305202"/>
    </source>
</evidence>
<dbReference type="PANTHER" id="PTHR37625:SF4">
    <property type="entry name" value="OUTER MEMBRANE LIPOPROTEIN"/>
    <property type="match status" value="1"/>
</dbReference>
<dbReference type="Proteomes" id="UP000305202">
    <property type="component" value="Unassembled WGS sequence"/>
</dbReference>
<dbReference type="Gene3D" id="2.60.40.4150">
    <property type="entry name" value="Type VI secretion system, lipoprotein SciN"/>
    <property type="match status" value="1"/>
</dbReference>
<dbReference type="Pfam" id="PF12790">
    <property type="entry name" value="T6SS-SciN"/>
    <property type="match status" value="1"/>
</dbReference>
<gene>
    <name evidence="1" type="primary">tssJ</name>
    <name evidence="1" type="ORF">FCN80_18495</name>
</gene>
<dbReference type="PROSITE" id="PS51257">
    <property type="entry name" value="PROKAR_LIPOPROTEIN"/>
    <property type="match status" value="1"/>
</dbReference>
<dbReference type="NCBIfam" id="TIGR03352">
    <property type="entry name" value="VI_chp_3"/>
    <property type="match status" value="1"/>
</dbReference>
<organism evidence="1 2">
    <name type="scientific">Martelella alba</name>
    <dbReference type="NCBI Taxonomy" id="2590451"/>
    <lineage>
        <taxon>Bacteria</taxon>
        <taxon>Pseudomonadati</taxon>
        <taxon>Pseudomonadota</taxon>
        <taxon>Alphaproteobacteria</taxon>
        <taxon>Hyphomicrobiales</taxon>
        <taxon>Aurantimonadaceae</taxon>
        <taxon>Martelella</taxon>
    </lineage>
</organism>
<keyword evidence="1" id="KW-0449">Lipoprotein</keyword>
<keyword evidence="2" id="KW-1185">Reference proteome</keyword>
<dbReference type="InterPro" id="IPR038706">
    <property type="entry name" value="Type_VI_SciN-like_sf"/>
</dbReference>
<evidence type="ECO:0000313" key="1">
    <source>
        <dbReference type="EMBL" id="TKI04328.1"/>
    </source>
</evidence>
<accession>A0ABY2SLI9</accession>
<dbReference type="InterPro" id="IPR017734">
    <property type="entry name" value="T6SS_SciN"/>
</dbReference>
<comment type="caution">
    <text evidence="1">The sequence shown here is derived from an EMBL/GenBank/DDBJ whole genome shotgun (WGS) entry which is preliminary data.</text>
</comment>
<dbReference type="EMBL" id="SZPQ01000030">
    <property type="protein sequence ID" value="TKI04328.1"/>
    <property type="molecule type" value="Genomic_DNA"/>
</dbReference>
<name>A0ABY2SLI9_9HYPH</name>
<dbReference type="PANTHER" id="PTHR37625">
    <property type="entry name" value="OUTER MEMBRANE LIPOPROTEIN-RELATED"/>
    <property type="match status" value="1"/>
</dbReference>